<comment type="caution">
    <text evidence="2">The sequence shown here is derived from an EMBL/GenBank/DDBJ whole genome shotgun (WGS) entry which is preliminary data.</text>
</comment>
<gene>
    <name evidence="2" type="ORF">DCAF_LOCUS11897</name>
</gene>
<dbReference type="PANTHER" id="PTHR33919:SF11">
    <property type="entry name" value="EXPRESSED PROTEIN"/>
    <property type="match status" value="1"/>
</dbReference>
<name>A0AAV1RJP4_9ROSI</name>
<organism evidence="2 3">
    <name type="scientific">Dovyalis caffra</name>
    <dbReference type="NCBI Taxonomy" id="77055"/>
    <lineage>
        <taxon>Eukaryota</taxon>
        <taxon>Viridiplantae</taxon>
        <taxon>Streptophyta</taxon>
        <taxon>Embryophyta</taxon>
        <taxon>Tracheophyta</taxon>
        <taxon>Spermatophyta</taxon>
        <taxon>Magnoliopsida</taxon>
        <taxon>eudicotyledons</taxon>
        <taxon>Gunneridae</taxon>
        <taxon>Pentapetalae</taxon>
        <taxon>rosids</taxon>
        <taxon>fabids</taxon>
        <taxon>Malpighiales</taxon>
        <taxon>Salicaceae</taxon>
        <taxon>Flacourtieae</taxon>
        <taxon>Dovyalis</taxon>
    </lineage>
</organism>
<feature type="compositionally biased region" description="Low complexity" evidence="1">
    <location>
        <begin position="206"/>
        <end position="220"/>
    </location>
</feature>
<evidence type="ECO:0000256" key="1">
    <source>
        <dbReference type="SAM" id="MobiDB-lite"/>
    </source>
</evidence>
<dbReference type="EMBL" id="CAWUPB010001009">
    <property type="protein sequence ID" value="CAK7336874.1"/>
    <property type="molecule type" value="Genomic_DNA"/>
</dbReference>
<sequence length="590" mass="64990">MAFISTGYWKWMVSRLRGSATYATSTLPKRQSYAGPGADFGYLDLVEEGSKTSWKTEFAPVYVALGLITLQVSLGLASAKQQLLYAPNVRVKKKLRETIPEVVVPDRVVDEGEKFIEKSFYRKVAHVQELNLASFRLSLEQKSKVSISVCLNLPADAEALNDEVIHRTGVGAVAGHDVPLPEPSTGCCLSNISTSVTSEPKPLPGQASKQASKQSQESSSLPNPWESLLQQHIPSLPIMAFRSMGYWKSMASRLRGTATYATSTPPKLKSYAPAADQFGHQYHQESKLGKKIKGDFVPVYVALGMIAVSTSLGLYTAKQQVLYAPNVRVKKKTRETIPEVVDPDKVVDEADKFIKKSFFRKVAHVQEFDHDGLQYLPDHIHKDALAHKPHAETLKDVGVDPKLELLCDEIGIDYIARARLRWHGVGEARTSSNASGAVLGSGQVQLGHMGRSDACASQFQTKMDFHDAHCRTGFDLFFQESPISDQNSVSFHGTSLWFSVHQNVEDPIFSELSPSTAILELPKLTLVKCFCVAVEVGGSENVDCSAFNYLRLFALGKGSTGSDDHNGIYNQVMTNSFSHVFPARRIRPIL</sequence>
<evidence type="ECO:0000313" key="2">
    <source>
        <dbReference type="EMBL" id="CAK7336874.1"/>
    </source>
</evidence>
<evidence type="ECO:0000313" key="3">
    <source>
        <dbReference type="Proteomes" id="UP001314170"/>
    </source>
</evidence>
<keyword evidence="3" id="KW-1185">Reference proteome</keyword>
<reference evidence="2 3" key="1">
    <citation type="submission" date="2024-01" db="EMBL/GenBank/DDBJ databases">
        <authorList>
            <person name="Waweru B."/>
        </authorList>
    </citation>
    <scope>NUCLEOTIDE SEQUENCE [LARGE SCALE GENOMIC DNA]</scope>
</reference>
<dbReference type="Proteomes" id="UP001314170">
    <property type="component" value="Unassembled WGS sequence"/>
</dbReference>
<protein>
    <submittedName>
        <fullName evidence="2">Uncharacterized protein</fullName>
    </submittedName>
</protein>
<proteinExistence type="predicted"/>
<dbReference type="AlphaFoldDB" id="A0AAV1RJP4"/>
<dbReference type="PANTHER" id="PTHR33919">
    <property type="entry name" value="OS09G0127700 PROTEIN"/>
    <property type="match status" value="1"/>
</dbReference>
<accession>A0AAV1RJP4</accession>
<feature type="region of interest" description="Disordered" evidence="1">
    <location>
        <begin position="191"/>
        <end position="223"/>
    </location>
</feature>